<feature type="compositionally biased region" description="Low complexity" evidence="1">
    <location>
        <begin position="49"/>
        <end position="62"/>
    </location>
</feature>
<dbReference type="AlphaFoldDB" id="F2TYN7"/>
<dbReference type="PANTHER" id="PTHR33939:SF1">
    <property type="entry name" value="DUF4371 DOMAIN-CONTAINING PROTEIN"/>
    <property type="match status" value="1"/>
</dbReference>
<feature type="compositionally biased region" description="Low complexity" evidence="1">
    <location>
        <begin position="167"/>
        <end position="183"/>
    </location>
</feature>
<feature type="compositionally biased region" description="Acidic residues" evidence="1">
    <location>
        <begin position="850"/>
        <end position="874"/>
    </location>
</feature>
<dbReference type="InParanoid" id="F2TYN7"/>
<reference evidence="2" key="1">
    <citation type="submission" date="2009-08" db="EMBL/GenBank/DDBJ databases">
        <title>Annotation of Salpingoeca rosetta.</title>
        <authorList>
            <consortium name="The Broad Institute Genome Sequencing Platform"/>
            <person name="Russ C."/>
            <person name="Cuomo C."/>
            <person name="Burger G."/>
            <person name="Gray M.W."/>
            <person name="Holland P.W.H."/>
            <person name="King N."/>
            <person name="Lang F.B.F."/>
            <person name="Roger A.J."/>
            <person name="Ruiz-Trillo I."/>
            <person name="Young S.K."/>
            <person name="Zeng Q."/>
            <person name="Gargeya S."/>
            <person name="Alvarado L."/>
            <person name="Berlin A."/>
            <person name="Chapman S.B."/>
            <person name="Chen Z."/>
            <person name="Freedman E."/>
            <person name="Gellesch M."/>
            <person name="Goldberg J."/>
            <person name="Griggs A."/>
            <person name="Gujja S."/>
            <person name="Heilman E."/>
            <person name="Heiman D."/>
            <person name="Howarth C."/>
            <person name="Mehta T."/>
            <person name="Neiman D."/>
            <person name="Pearson M."/>
            <person name="Roberts A."/>
            <person name="Saif S."/>
            <person name="Shea T."/>
            <person name="Shenoy N."/>
            <person name="Sisk P."/>
            <person name="Stolte C."/>
            <person name="Sykes S."/>
            <person name="White J."/>
            <person name="Yandava C."/>
            <person name="Haas B."/>
            <person name="Nusbaum C."/>
            <person name="Birren B."/>
        </authorList>
    </citation>
    <scope>NUCLEOTIDE SEQUENCE [LARGE SCALE GENOMIC DNA]</scope>
    <source>
        <strain evidence="2">ATCC 50818</strain>
    </source>
</reference>
<dbReference type="GO" id="GO:0003676">
    <property type="term" value="F:nucleic acid binding"/>
    <property type="evidence" value="ECO:0007669"/>
    <property type="project" value="InterPro"/>
</dbReference>
<dbReference type="GeneID" id="16078265"/>
<feature type="region of interest" description="Disordered" evidence="1">
    <location>
        <begin position="1"/>
        <end position="137"/>
    </location>
</feature>
<organism evidence="3">
    <name type="scientific">Salpingoeca rosetta (strain ATCC 50818 / BSB-021)</name>
    <dbReference type="NCBI Taxonomy" id="946362"/>
    <lineage>
        <taxon>Eukaryota</taxon>
        <taxon>Choanoflagellata</taxon>
        <taxon>Craspedida</taxon>
        <taxon>Salpingoecidae</taxon>
        <taxon>Salpingoeca</taxon>
    </lineage>
</organism>
<feature type="region of interest" description="Disordered" evidence="1">
    <location>
        <begin position="458"/>
        <end position="617"/>
    </location>
</feature>
<feature type="compositionally biased region" description="Basic and acidic residues" evidence="1">
    <location>
        <begin position="106"/>
        <end position="122"/>
    </location>
</feature>
<feature type="compositionally biased region" description="Low complexity" evidence="1">
    <location>
        <begin position="123"/>
        <end position="136"/>
    </location>
</feature>
<feature type="compositionally biased region" description="Low complexity" evidence="1">
    <location>
        <begin position="581"/>
        <end position="605"/>
    </location>
</feature>
<feature type="compositionally biased region" description="Basic and acidic residues" evidence="1">
    <location>
        <begin position="565"/>
        <end position="576"/>
    </location>
</feature>
<dbReference type="Proteomes" id="UP000007799">
    <property type="component" value="Unassembled WGS sequence"/>
</dbReference>
<evidence type="ECO:0000256" key="1">
    <source>
        <dbReference type="SAM" id="MobiDB-lite"/>
    </source>
</evidence>
<feature type="compositionally biased region" description="Low complexity" evidence="1">
    <location>
        <begin position="16"/>
        <end position="26"/>
    </location>
</feature>
<evidence type="ECO:0000313" key="3">
    <source>
        <dbReference type="Proteomes" id="UP000007799"/>
    </source>
</evidence>
<feature type="region of interest" description="Disordered" evidence="1">
    <location>
        <begin position="167"/>
        <end position="191"/>
    </location>
</feature>
<accession>F2TYN7</accession>
<dbReference type="EMBL" id="GL832957">
    <property type="protein sequence ID" value="EGD78711.1"/>
    <property type="molecule type" value="Genomic_DNA"/>
</dbReference>
<dbReference type="OrthoDB" id="6511194at2759"/>
<dbReference type="KEGG" id="sre:PTSG_01691"/>
<dbReference type="Gene3D" id="3.30.420.10">
    <property type="entry name" value="Ribonuclease H-like superfamily/Ribonuclease H"/>
    <property type="match status" value="1"/>
</dbReference>
<dbReference type="RefSeq" id="XP_004997668.1">
    <property type="nucleotide sequence ID" value="XM_004997611.1"/>
</dbReference>
<gene>
    <name evidence="2" type="ORF">PTSG_01691</name>
</gene>
<evidence type="ECO:0000313" key="2">
    <source>
        <dbReference type="EMBL" id="EGD78711.1"/>
    </source>
</evidence>
<protein>
    <recommendedName>
        <fullName evidence="4">Tc1-like transposase DDE domain-containing protein</fullName>
    </recommendedName>
</protein>
<dbReference type="InterPro" id="IPR036397">
    <property type="entry name" value="RNaseH_sf"/>
</dbReference>
<sequence length="874" mass="96078">MADQQQPQPHQHHQQHAMAVPQQQQHQHQHQHPPQHPPQHPQHPPQHQLPPQHQHQQHQQQPHQPPPHEAQHQQHQHQHQPPQHQPHQHQHQPPQHQPHQPHPQHQQHEHQPHEHQPHEHQQHQQPQQPQQPQHPQLAVPAEAHVLPPSNVPTSSTVAVSVVGQVPPASSASSAAPAMATQSPRTSRNQTNDELAQEMTALRKLRGRSTLDQQSVALVLHCYLALKQKQISDQSKSSGAKTKMNYQNTVAHLLGLSANTVGKAYARWNAAKREAGGGPPSTVPVAGLRGNFNKKDTRVPVTNATLVGVREYVREQRAAQKRVTAGNVLEYLIERDVISVKKSQLGHHDKKDYEAATVAVQRFLRRAGYTRGTWHSIAPNEKHLRMRDAYIKAILDNRAAPPASRLREVYIGESYVHEHYHRAADSLVDPNDEQEQQVRNLRDGRRYCFAIAIQGADPRCDVLPPTNTPRPAAAATTAVTPATPAQPATSAASASSSTAAATGTTEGAAAPAATATPATSEAAAQDTAGSSTSATATDTATTPATTAAATTTPQQETAAASGSGQETKHTPAADVKDPLLAQQQQQPAQGQGEQQQQQQQQQQQGQSDSGVQPNVPGASLAGLVYGSAWVFAPKKTHSKCPHKGDFRKNFTTANFKKWWTTQLLPNLKQPSLIVMDDAKHHMFRPSNAMNPTRMKRDGIIAALRQRGLPAYDDETTNVLRARLRAWVQDNVKPELVHLAESQGHTVVIAPPGYPDLNPVEHAAAFIKGIVGHQHSPTTTFEDVLQRVNGGLDLLTCSDPQYPADFKSRVQSMIDSTDAVLDQQYQLAMSDDDGVVLEEDGRGRAFDSWPDANDDEQDDWYQGDEDDDDTDIFNVL</sequence>
<dbReference type="eggNOG" id="ENOG502SZIE">
    <property type="taxonomic scope" value="Eukaryota"/>
</dbReference>
<keyword evidence="3" id="KW-1185">Reference proteome</keyword>
<name>F2TYN7_SALR5</name>
<feature type="compositionally biased region" description="Pro residues" evidence="1">
    <location>
        <begin position="34"/>
        <end position="48"/>
    </location>
</feature>
<feature type="compositionally biased region" description="Low complexity" evidence="1">
    <location>
        <begin position="468"/>
        <end position="560"/>
    </location>
</feature>
<feature type="region of interest" description="Disordered" evidence="1">
    <location>
        <begin position="841"/>
        <end position="874"/>
    </location>
</feature>
<evidence type="ECO:0008006" key="4">
    <source>
        <dbReference type="Google" id="ProtNLM"/>
    </source>
</evidence>
<dbReference type="PANTHER" id="PTHR33939">
    <property type="entry name" value="PROTEIN CBG22215"/>
    <property type="match status" value="1"/>
</dbReference>
<proteinExistence type="predicted"/>